<name>A0ABR4DQE6_9PEZI</name>
<dbReference type="EMBL" id="JBAWTH010000229">
    <property type="protein sequence ID" value="KAL2272538.1"/>
    <property type="molecule type" value="Genomic_DNA"/>
</dbReference>
<feature type="compositionally biased region" description="Acidic residues" evidence="1">
    <location>
        <begin position="104"/>
        <end position="115"/>
    </location>
</feature>
<organism evidence="3 4">
    <name type="scientific">Diaporthe vaccinii</name>
    <dbReference type="NCBI Taxonomy" id="105482"/>
    <lineage>
        <taxon>Eukaryota</taxon>
        <taxon>Fungi</taxon>
        <taxon>Dikarya</taxon>
        <taxon>Ascomycota</taxon>
        <taxon>Pezizomycotina</taxon>
        <taxon>Sordariomycetes</taxon>
        <taxon>Sordariomycetidae</taxon>
        <taxon>Diaporthales</taxon>
        <taxon>Diaporthaceae</taxon>
        <taxon>Diaporthe</taxon>
        <taxon>Diaporthe eres species complex</taxon>
    </lineage>
</organism>
<feature type="region of interest" description="Disordered" evidence="1">
    <location>
        <begin position="39"/>
        <end position="170"/>
    </location>
</feature>
<dbReference type="InterPro" id="IPR021842">
    <property type="entry name" value="DUF3435"/>
</dbReference>
<reference evidence="3 4" key="1">
    <citation type="submission" date="2024-03" db="EMBL/GenBank/DDBJ databases">
        <title>A high-quality draft genome sequence of Diaporthe vaccinii, a causative agent of upright dieback and viscid rot disease in cranberry plants.</title>
        <authorList>
            <person name="Sarrasin M."/>
            <person name="Lang B.F."/>
            <person name="Burger G."/>
        </authorList>
    </citation>
    <scope>NUCLEOTIDE SEQUENCE [LARGE SCALE GENOMIC DNA]</scope>
    <source>
        <strain evidence="3 4">IS7</strain>
    </source>
</reference>
<sequence length="870" mass="100212">MPLVSTSCVPQDTWYPRPSLLNHHCPEHRHSHVDRALTPIHASPHSGHASSHKMPKTAESDATDWTSDPESESQSEYHDSGSDSDDVSDFQEAIPEEPSSSGLDDLDSDEDDDTVFPEFDPSEVERLQRQGAPDDDSEIARQIEQFGLDNPVREHSPGSDSDGWYDGNRAPPEFYQQSMQQFDENHFKRKHYSKGTLKLIANCENYWLSFCTKVLHKHDWVQCIVGLNFMVVYHFLWWYLNQKTGKKGQRKRPVSKLSSLITFWCCFRLFYERHTTKKIDDVLPRGVIHNALIDLSTKFGLGRDKRENRSMTLDDLKLHIETTLRTTNKDFKLGELRILAVLFLLLLAPQGSRPQSILNVRFRHIDVLLIRDPDNRRGPPRLTIRLRLEGTKTYRGSKAVKTFLVPEIIYDPSLLLSPHVFLLAILIHNRAFKTDRLNEEPHRISTLRIHPDANELRLVLRDDIKDMPLFRRSIKTITGYEMSSTAAITQAMTGKWIQSVGKLLGFEHNTIAYNLRYFAGNSLDQSVNVSSALRDLIMDHAPNSETFQRHYLNRNVCADLWAIHRNQNPQTALITQATSHGGSRDSRRVITLSEDQINQVRRDPRYQQLSAEIEGLVKSGARRSSTARKDLTRKRKNLFDKLKARKLQEVKRQWTELQALQDIERQLQGQDFSAVMHKPMESPMNDVQRRMFESLTAPLEGDLEAQFRRRTRAIEALVAYCGEEEPLRTQVTEARRPPPPPEVSAQHLSPKEQLRQIHESVLVKLMGNRIRRCFLCTTRACSLGPSHSRFDELCREFYDEHVLARHFSSVHLDEIAQDQGFVCPHPDCLVPLDDKDHLRLHAHMVHGISTDRKRKMRHNSGASTKKTKVT</sequence>
<evidence type="ECO:0000313" key="4">
    <source>
        <dbReference type="Proteomes" id="UP001600888"/>
    </source>
</evidence>
<gene>
    <name evidence="3" type="ORF">FJTKL_06333</name>
</gene>
<dbReference type="Proteomes" id="UP001600888">
    <property type="component" value="Unassembled WGS sequence"/>
</dbReference>
<accession>A0ABR4DQE6</accession>
<dbReference type="PANTHER" id="PTHR37535:SF2">
    <property type="entry name" value="FINGER DOMAIN PROTEIN, PUTATIVE (AFU_ORTHOLOGUE AFUA_6G09300)-RELATED"/>
    <property type="match status" value="1"/>
</dbReference>
<dbReference type="InterPro" id="IPR013087">
    <property type="entry name" value="Znf_C2H2_type"/>
</dbReference>
<feature type="region of interest" description="Disordered" evidence="1">
    <location>
        <begin position="849"/>
        <end position="870"/>
    </location>
</feature>
<dbReference type="Pfam" id="PF11917">
    <property type="entry name" value="DUF3435"/>
    <property type="match status" value="1"/>
</dbReference>
<evidence type="ECO:0000256" key="1">
    <source>
        <dbReference type="SAM" id="MobiDB-lite"/>
    </source>
</evidence>
<dbReference type="PROSITE" id="PS00028">
    <property type="entry name" value="ZINC_FINGER_C2H2_1"/>
    <property type="match status" value="1"/>
</dbReference>
<feature type="region of interest" description="Disordered" evidence="1">
    <location>
        <begin position="728"/>
        <end position="751"/>
    </location>
</feature>
<dbReference type="EMBL" id="JBAWTH010000229">
    <property type="protein sequence ID" value="KAL2272539.1"/>
    <property type="molecule type" value="Genomic_DNA"/>
</dbReference>
<comment type="caution">
    <text evidence="3">The sequence shown here is derived from an EMBL/GenBank/DDBJ whole genome shotgun (WGS) entry which is preliminary data.</text>
</comment>
<evidence type="ECO:0000313" key="3">
    <source>
        <dbReference type="EMBL" id="KAL2272538.1"/>
    </source>
</evidence>
<keyword evidence="4" id="KW-1185">Reference proteome</keyword>
<dbReference type="PANTHER" id="PTHR37535">
    <property type="entry name" value="FLUG DOMAIN PROTEIN"/>
    <property type="match status" value="1"/>
</dbReference>
<proteinExistence type="predicted"/>
<protein>
    <recommendedName>
        <fullName evidence="2">C2H2-type domain-containing protein</fullName>
    </recommendedName>
</protein>
<feature type="domain" description="C2H2-type" evidence="2">
    <location>
        <begin position="823"/>
        <end position="846"/>
    </location>
</feature>
<evidence type="ECO:0000259" key="2">
    <source>
        <dbReference type="PROSITE" id="PS00028"/>
    </source>
</evidence>